<evidence type="ECO:0000256" key="3">
    <source>
        <dbReference type="SAM" id="SignalP"/>
    </source>
</evidence>
<evidence type="ECO:0000256" key="2">
    <source>
        <dbReference type="ARBA" id="ARBA00023008"/>
    </source>
</evidence>
<name>A0ABZ2HKR2_9RHOB</name>
<protein>
    <submittedName>
        <fullName evidence="5">Copper resistance CopC family protein</fullName>
    </submittedName>
</protein>
<dbReference type="EMBL" id="CP146069">
    <property type="protein sequence ID" value="WWR47902.1"/>
    <property type="molecule type" value="Genomic_DNA"/>
</dbReference>
<dbReference type="Gene3D" id="2.60.40.1220">
    <property type="match status" value="1"/>
</dbReference>
<proteinExistence type="predicted"/>
<feature type="domain" description="CopC" evidence="4">
    <location>
        <begin position="20"/>
        <end position="112"/>
    </location>
</feature>
<reference evidence="5 6" key="1">
    <citation type="submission" date="2023-10" db="EMBL/GenBank/DDBJ databases">
        <title>Roseovarius strain S88 nov., isolated from a marine algae.</title>
        <authorList>
            <person name="Lee M.W."/>
            <person name="Lee J.K."/>
            <person name="Kim J.M."/>
            <person name="Choi D.G."/>
            <person name="Baek J.H."/>
            <person name="Bayburt H."/>
            <person name="Jung J.J."/>
            <person name="Han D.M."/>
            <person name="Jeon C.O."/>
        </authorList>
    </citation>
    <scope>NUCLEOTIDE SEQUENCE [LARGE SCALE GENOMIC DNA]</scope>
    <source>
        <strain evidence="5 6">S88</strain>
    </source>
</reference>
<dbReference type="RefSeq" id="WP_338550732.1">
    <property type="nucleotide sequence ID" value="NZ_CP146069.1"/>
</dbReference>
<dbReference type="InterPro" id="IPR014756">
    <property type="entry name" value="Ig_E-set"/>
</dbReference>
<keyword evidence="2" id="KW-0186">Copper</keyword>
<dbReference type="InterPro" id="IPR007348">
    <property type="entry name" value="CopC_dom"/>
</dbReference>
<evidence type="ECO:0000313" key="6">
    <source>
        <dbReference type="Proteomes" id="UP001364156"/>
    </source>
</evidence>
<dbReference type="InterPro" id="IPR014755">
    <property type="entry name" value="Cu-Rt/internalin_Ig-like"/>
</dbReference>
<gene>
    <name evidence="5" type="ORF">RZ517_06950</name>
</gene>
<organism evidence="5 6">
    <name type="scientific">Roseovarius phycicola</name>
    <dbReference type="NCBI Taxonomy" id="3080976"/>
    <lineage>
        <taxon>Bacteria</taxon>
        <taxon>Pseudomonadati</taxon>
        <taxon>Pseudomonadota</taxon>
        <taxon>Alphaproteobacteria</taxon>
        <taxon>Rhodobacterales</taxon>
        <taxon>Roseobacteraceae</taxon>
        <taxon>Roseovarius</taxon>
    </lineage>
</organism>
<evidence type="ECO:0000313" key="5">
    <source>
        <dbReference type="EMBL" id="WWR47902.1"/>
    </source>
</evidence>
<feature type="chain" id="PRO_5045938591" evidence="3">
    <location>
        <begin position="20"/>
        <end position="113"/>
    </location>
</feature>
<evidence type="ECO:0000259" key="4">
    <source>
        <dbReference type="Pfam" id="PF04234"/>
    </source>
</evidence>
<sequence>MRWFFYTTVLLAWTGLAAAHSKMDETMPADGATLDAVPQELVLRFEQAIRLVTVKITHADEHSEPLKLDEQTEFDTEFKLPMSSMGTGRYEVEWRGLGEDGHIMTGRFGFDVQ</sequence>
<feature type="signal peptide" evidence="3">
    <location>
        <begin position="1"/>
        <end position="19"/>
    </location>
</feature>
<dbReference type="SUPFAM" id="SSF81296">
    <property type="entry name" value="E set domains"/>
    <property type="match status" value="1"/>
</dbReference>
<dbReference type="Proteomes" id="UP001364156">
    <property type="component" value="Chromosome"/>
</dbReference>
<keyword evidence="1 3" id="KW-0732">Signal</keyword>
<keyword evidence="6" id="KW-1185">Reference proteome</keyword>
<accession>A0ABZ2HKR2</accession>
<evidence type="ECO:0000256" key="1">
    <source>
        <dbReference type="ARBA" id="ARBA00022729"/>
    </source>
</evidence>
<dbReference type="Pfam" id="PF04234">
    <property type="entry name" value="CopC"/>
    <property type="match status" value="1"/>
</dbReference>